<proteinExistence type="predicted"/>
<sequence length="125" mass="14444">MAFSCRPHSSEVACCGLEKSRASVEAKKKLFLMLLVTEDAPMANLLHAEGLNYFYNMRFEKREKTRRIRAGRISTQLKVVPALYRTSWKRPPVSWEEGDRKKSRRGGIFVFICGSRGFRIEELSK</sequence>
<evidence type="ECO:0000313" key="1">
    <source>
        <dbReference type="EMBL" id="CAD6196226.1"/>
    </source>
</evidence>
<gene>
    <name evidence="1" type="ORF">CAUJ_LOCUS12141</name>
</gene>
<comment type="caution">
    <text evidence="1">The sequence shown here is derived from an EMBL/GenBank/DDBJ whole genome shotgun (WGS) entry which is preliminary data.</text>
</comment>
<dbReference type="EMBL" id="CAJGYM010000069">
    <property type="protein sequence ID" value="CAD6196226.1"/>
    <property type="molecule type" value="Genomic_DNA"/>
</dbReference>
<name>A0A8S1HML6_9PELO</name>
<reference evidence="1" key="1">
    <citation type="submission" date="2020-10" db="EMBL/GenBank/DDBJ databases">
        <authorList>
            <person name="Kikuchi T."/>
        </authorList>
    </citation>
    <scope>NUCLEOTIDE SEQUENCE</scope>
    <source>
        <strain evidence="1">NKZ352</strain>
    </source>
</reference>
<protein>
    <submittedName>
        <fullName evidence="1">Uncharacterized protein</fullName>
    </submittedName>
</protein>
<accession>A0A8S1HML6</accession>
<organism evidence="1 2">
    <name type="scientific">Caenorhabditis auriculariae</name>
    <dbReference type="NCBI Taxonomy" id="2777116"/>
    <lineage>
        <taxon>Eukaryota</taxon>
        <taxon>Metazoa</taxon>
        <taxon>Ecdysozoa</taxon>
        <taxon>Nematoda</taxon>
        <taxon>Chromadorea</taxon>
        <taxon>Rhabditida</taxon>
        <taxon>Rhabditina</taxon>
        <taxon>Rhabditomorpha</taxon>
        <taxon>Rhabditoidea</taxon>
        <taxon>Rhabditidae</taxon>
        <taxon>Peloderinae</taxon>
        <taxon>Caenorhabditis</taxon>
    </lineage>
</organism>
<dbReference type="AlphaFoldDB" id="A0A8S1HML6"/>
<dbReference type="Proteomes" id="UP000835052">
    <property type="component" value="Unassembled WGS sequence"/>
</dbReference>
<evidence type="ECO:0000313" key="2">
    <source>
        <dbReference type="Proteomes" id="UP000835052"/>
    </source>
</evidence>
<keyword evidence="2" id="KW-1185">Reference proteome</keyword>